<dbReference type="GO" id="GO:0042953">
    <property type="term" value="P:lipoprotein transport"/>
    <property type="evidence" value="ECO:0007669"/>
    <property type="project" value="InterPro"/>
</dbReference>
<proteinExistence type="inferred from homology"/>
<keyword evidence="5 8" id="KW-0812">Transmembrane</keyword>
<keyword evidence="6 8" id="KW-1133">Transmembrane helix</keyword>
<dbReference type="GO" id="GO:0044874">
    <property type="term" value="P:lipoprotein localization to outer membrane"/>
    <property type="evidence" value="ECO:0007669"/>
    <property type="project" value="TreeGrafter"/>
</dbReference>
<evidence type="ECO:0000259" key="10">
    <source>
        <dbReference type="Pfam" id="PF12704"/>
    </source>
</evidence>
<keyword evidence="12" id="KW-1185">Reference proteome</keyword>
<evidence type="ECO:0000256" key="8">
    <source>
        <dbReference type="SAM" id="Phobius"/>
    </source>
</evidence>
<sequence>MFFKKWEISLALRYVFTSHKDRFISVINLFSLIGISLGVATLIVVMAVMNGYESELIDKILGFKGHLTIITMNNNKSDQKSLYKQETDKKLSKIDDITDISEILFSGYFTESQCIVASNKAMNGAIIKGVDSDYLLKKPGISSNIDIIFKDGIILGVELARKLGVKVGDDVKIISPSTNHTIIGNLPKVITLKLVNTIDFGIYDYNAGIGFIPLKISYKLFDNQNKMIEIVLKSINSTDNVKKILLKRFPDISIIDWQENNQSLVQAIKIEQNVMFLILSLIIMIATFNIISSLVILVKDKSKSIAILRTMGATKCSIINIFIFTGSIIGIMGTSAGMIIGIIFTNNIDKIKKLIEKISGNELFDPIVYFLTKLPAKIIWTEIFFIGGLSLFFSFIATIYPAIKVAEIDPAKTLRYD</sequence>
<evidence type="ECO:0000313" key="12">
    <source>
        <dbReference type="Proteomes" id="UP001289135"/>
    </source>
</evidence>
<dbReference type="Proteomes" id="UP001289135">
    <property type="component" value="Unassembled WGS sequence"/>
</dbReference>
<dbReference type="EMBL" id="JARGYU010000001">
    <property type="protein sequence ID" value="MDZ5761081.1"/>
    <property type="molecule type" value="Genomic_DNA"/>
</dbReference>
<feature type="transmembrane region" description="Helical" evidence="8">
    <location>
        <begin position="378"/>
        <end position="403"/>
    </location>
</feature>
<feature type="transmembrane region" description="Helical" evidence="8">
    <location>
        <begin position="318"/>
        <end position="344"/>
    </location>
</feature>
<evidence type="ECO:0000256" key="3">
    <source>
        <dbReference type="ARBA" id="ARBA00022448"/>
    </source>
</evidence>
<dbReference type="InterPro" id="IPR025857">
    <property type="entry name" value="MacB_PCD"/>
</dbReference>
<feature type="domain" description="ABC3 transporter permease C-terminal" evidence="9">
    <location>
        <begin position="277"/>
        <end position="410"/>
    </location>
</feature>
<evidence type="ECO:0000256" key="4">
    <source>
        <dbReference type="ARBA" id="ARBA00022475"/>
    </source>
</evidence>
<comment type="similarity">
    <text evidence="2">Belongs to the ABC-4 integral membrane protein family. LolC/E subfamily.</text>
</comment>
<dbReference type="PANTHER" id="PTHR30489:SF0">
    <property type="entry name" value="LIPOPROTEIN-RELEASING SYSTEM TRANSMEMBRANE PROTEIN LOLE"/>
    <property type="match status" value="1"/>
</dbReference>
<dbReference type="InterPro" id="IPR051447">
    <property type="entry name" value="Lipoprotein-release_system"/>
</dbReference>
<feature type="transmembrane region" description="Helical" evidence="8">
    <location>
        <begin position="23"/>
        <end position="49"/>
    </location>
</feature>
<evidence type="ECO:0000256" key="5">
    <source>
        <dbReference type="ARBA" id="ARBA00022692"/>
    </source>
</evidence>
<evidence type="ECO:0000256" key="2">
    <source>
        <dbReference type="ARBA" id="ARBA00005236"/>
    </source>
</evidence>
<dbReference type="InterPro" id="IPR003838">
    <property type="entry name" value="ABC3_permease_C"/>
</dbReference>
<dbReference type="NCBIfam" id="TIGR02212">
    <property type="entry name" value="lolCE"/>
    <property type="match status" value="1"/>
</dbReference>
<evidence type="ECO:0000256" key="6">
    <source>
        <dbReference type="ARBA" id="ARBA00022989"/>
    </source>
</evidence>
<dbReference type="AlphaFoldDB" id="A0AAE4VLL9"/>
<evidence type="ECO:0000313" key="11">
    <source>
        <dbReference type="EMBL" id="MDZ5761081.1"/>
    </source>
</evidence>
<evidence type="ECO:0000259" key="9">
    <source>
        <dbReference type="Pfam" id="PF02687"/>
    </source>
</evidence>
<dbReference type="Pfam" id="PF02687">
    <property type="entry name" value="FtsX"/>
    <property type="match status" value="1"/>
</dbReference>
<comment type="caution">
    <text evidence="11">The sequence shown here is derived from an EMBL/GenBank/DDBJ whole genome shotgun (WGS) entry which is preliminary data.</text>
</comment>
<evidence type="ECO:0000256" key="1">
    <source>
        <dbReference type="ARBA" id="ARBA00004651"/>
    </source>
</evidence>
<dbReference type="GO" id="GO:0098797">
    <property type="term" value="C:plasma membrane protein complex"/>
    <property type="evidence" value="ECO:0007669"/>
    <property type="project" value="TreeGrafter"/>
</dbReference>
<gene>
    <name evidence="11" type="ORF">Lyticum_00243</name>
</gene>
<comment type="subcellular location">
    <subcellularLocation>
        <location evidence="1">Cell membrane</location>
        <topology evidence="1">Multi-pass membrane protein</topology>
    </subcellularLocation>
</comment>
<feature type="domain" description="MacB-like periplasmic core" evidence="10">
    <location>
        <begin position="31"/>
        <end position="243"/>
    </location>
</feature>
<dbReference type="RefSeq" id="WP_322498511.1">
    <property type="nucleotide sequence ID" value="NZ_JARGYU010000001.1"/>
</dbReference>
<keyword evidence="4" id="KW-1003">Cell membrane</keyword>
<dbReference type="PANTHER" id="PTHR30489">
    <property type="entry name" value="LIPOPROTEIN-RELEASING SYSTEM TRANSMEMBRANE PROTEIN LOLE"/>
    <property type="match status" value="1"/>
</dbReference>
<keyword evidence="11" id="KW-0449">Lipoprotein</keyword>
<keyword evidence="3" id="KW-0813">Transport</keyword>
<protein>
    <submittedName>
        <fullName evidence="11">Lipoprotein-releasing system transmembrane protein LolE</fullName>
    </submittedName>
</protein>
<name>A0AAE4VLL9_9RICK</name>
<dbReference type="Pfam" id="PF12704">
    <property type="entry name" value="MacB_PCD"/>
    <property type="match status" value="1"/>
</dbReference>
<feature type="transmembrane region" description="Helical" evidence="8">
    <location>
        <begin position="274"/>
        <end position="298"/>
    </location>
</feature>
<reference evidence="11" key="1">
    <citation type="submission" date="2023-02" db="EMBL/GenBank/DDBJ databases">
        <title>Host association and intracellularity evolved multiple times independently in the Rickettsiales.</title>
        <authorList>
            <person name="Castelli M."/>
            <person name="Nardi T."/>
            <person name="Gammuto L."/>
            <person name="Bellinzona G."/>
            <person name="Sabaneyeva E."/>
            <person name="Potekhin A."/>
            <person name="Serra V."/>
            <person name="Petroni G."/>
            <person name="Sassera D."/>
        </authorList>
    </citation>
    <scope>NUCLEOTIDE SEQUENCE</scope>
    <source>
        <strain evidence="11">USBL-36I1</strain>
    </source>
</reference>
<evidence type="ECO:0000256" key="7">
    <source>
        <dbReference type="ARBA" id="ARBA00023136"/>
    </source>
</evidence>
<organism evidence="11 12">
    <name type="scientific">Lyticum sinuosum</name>
    <dbReference type="NCBI Taxonomy" id="1332059"/>
    <lineage>
        <taxon>Bacteria</taxon>
        <taxon>Pseudomonadati</taxon>
        <taxon>Pseudomonadota</taxon>
        <taxon>Alphaproteobacteria</taxon>
        <taxon>Rickettsiales</taxon>
        <taxon>Lyticum</taxon>
    </lineage>
</organism>
<accession>A0AAE4VLL9</accession>
<keyword evidence="7 8" id="KW-0472">Membrane</keyword>
<dbReference type="InterPro" id="IPR011925">
    <property type="entry name" value="LolCE_TM"/>
</dbReference>